<feature type="transmembrane region" description="Helical" evidence="1">
    <location>
        <begin position="381"/>
        <end position="401"/>
    </location>
</feature>
<feature type="transmembrane region" description="Helical" evidence="1">
    <location>
        <begin position="155"/>
        <end position="186"/>
    </location>
</feature>
<sequence length="770" mass="87805">MKYTRFLYKHWDLLIILCAWLVFSYPYFFQGLVPFPSRYLVDFFPPWSYEYAHPFKNGAMPDIITQIYPWKQLVVESWKDGYVPRWNPYQFAGNPLLANTQSAVLSPFNLLFFILPFIDAWSMMILLQPLLAGLFTYLFARSIGMTKSGAVISSLSFMFCGFIVTWMAYGTLGFAALYLPVLLFGVERTYKSDKTNKIVNFFLIAFSIVLSIFSGHFQTSVYVLGVGAVYGAWLIFISFRRGDAHRFTNASYIAVAFTSGIILSFPQVFPSMNFYAQSLRSELFGRGGEVVPIQYLVTLMAPDFYGNPVTRNDWFGHYAEWSGFAGVVPLILAGISCIGYRYGKRTLFFIILFFMTIVSAYSQTINNMLVSLQVPVLSTSAASRIIVISSFSIAILAGNGLDIVTKYWSMYKKPEETVRIKWIVYSVFTICAFLWATILIGNIFFMSEATTDQLHVARRNFILPSLLATGTVLLIVLAPKVRRLLPIVVIILIGMTAFDMLRFSGKWMPFDERKFVYPQTGVLEYLNQNSGYHRVFSNFKNPAFGTSGLYGLEGYDPLYITRYAELVAFSADGIQREPERSVVQISVNGIYTQRLFDMTGVKYIAHAKGDARNVWAYPFWEYPEHYGDAVFSDDYYEVYENRNVYPRAYLVYDYAVVSDDAGLLSRVFDESVDLKKTVLLEKQPSITAQGCAEFDPTAVDIKTYRSNEVLIHVSAPCDAMLVLSDAYYPGWDVYVGSEKKEILRANYTFRAVPVPKGESDVTFIYENWYR</sequence>
<name>A0A1F7JD61_9BACT</name>
<evidence type="ECO:0000313" key="2">
    <source>
        <dbReference type="EMBL" id="OGK53541.1"/>
    </source>
</evidence>
<dbReference type="PANTHER" id="PTHR38454">
    <property type="entry name" value="INTEGRAL MEMBRANE PROTEIN-RELATED"/>
    <property type="match status" value="1"/>
</dbReference>
<feature type="transmembrane region" description="Helical" evidence="1">
    <location>
        <begin position="422"/>
        <end position="445"/>
    </location>
</feature>
<keyword evidence="1" id="KW-0812">Transmembrane</keyword>
<keyword evidence="1" id="KW-1133">Transmembrane helix</keyword>
<dbReference type="Proteomes" id="UP000178486">
    <property type="component" value="Unassembled WGS sequence"/>
</dbReference>
<dbReference type="Pfam" id="PF09586">
    <property type="entry name" value="YfhO"/>
    <property type="match status" value="2"/>
</dbReference>
<feature type="transmembrane region" description="Helical" evidence="1">
    <location>
        <begin position="251"/>
        <end position="269"/>
    </location>
</feature>
<feature type="transmembrane region" description="Helical" evidence="1">
    <location>
        <begin position="321"/>
        <end position="340"/>
    </location>
</feature>
<accession>A0A1F7JD61</accession>
<evidence type="ECO:0000313" key="3">
    <source>
        <dbReference type="Proteomes" id="UP000178486"/>
    </source>
</evidence>
<feature type="transmembrane region" description="Helical" evidence="1">
    <location>
        <begin position="457"/>
        <end position="477"/>
    </location>
</feature>
<dbReference type="EMBL" id="MGAU01000060">
    <property type="protein sequence ID" value="OGK53541.1"/>
    <property type="molecule type" value="Genomic_DNA"/>
</dbReference>
<evidence type="ECO:0000256" key="1">
    <source>
        <dbReference type="SAM" id="Phobius"/>
    </source>
</evidence>
<gene>
    <name evidence="2" type="ORF">A3B56_00260</name>
</gene>
<dbReference type="InterPro" id="IPR018580">
    <property type="entry name" value="Uncharacterised_YfhO"/>
</dbReference>
<dbReference type="PANTHER" id="PTHR38454:SF1">
    <property type="entry name" value="INTEGRAL MEMBRANE PROTEIN"/>
    <property type="match status" value="1"/>
</dbReference>
<proteinExistence type="predicted"/>
<feature type="transmembrane region" description="Helical" evidence="1">
    <location>
        <begin position="198"/>
        <end position="215"/>
    </location>
</feature>
<protein>
    <recommendedName>
        <fullName evidence="4">YfhO family protein</fullName>
    </recommendedName>
</protein>
<feature type="transmembrane region" description="Helical" evidence="1">
    <location>
        <begin position="347"/>
        <end position="369"/>
    </location>
</feature>
<organism evidence="2 3">
    <name type="scientific">Candidatus Roizmanbacteria bacterium RIFCSPLOWO2_01_FULL_45_11</name>
    <dbReference type="NCBI Taxonomy" id="1802070"/>
    <lineage>
        <taxon>Bacteria</taxon>
        <taxon>Candidatus Roizmaniibacteriota</taxon>
    </lineage>
</organism>
<evidence type="ECO:0008006" key="4">
    <source>
        <dbReference type="Google" id="ProtNLM"/>
    </source>
</evidence>
<feature type="transmembrane region" description="Helical" evidence="1">
    <location>
        <begin position="484"/>
        <end position="503"/>
    </location>
</feature>
<feature type="transmembrane region" description="Helical" evidence="1">
    <location>
        <begin position="12"/>
        <end position="29"/>
    </location>
</feature>
<feature type="transmembrane region" description="Helical" evidence="1">
    <location>
        <begin position="125"/>
        <end position="143"/>
    </location>
</feature>
<feature type="transmembrane region" description="Helical" evidence="1">
    <location>
        <begin position="221"/>
        <end position="239"/>
    </location>
</feature>
<keyword evidence="1" id="KW-0472">Membrane</keyword>
<comment type="caution">
    <text evidence="2">The sequence shown here is derived from an EMBL/GenBank/DDBJ whole genome shotgun (WGS) entry which is preliminary data.</text>
</comment>
<feature type="transmembrane region" description="Helical" evidence="1">
    <location>
        <begin position="96"/>
        <end position="118"/>
    </location>
</feature>
<reference evidence="2 3" key="1">
    <citation type="journal article" date="2016" name="Nat. Commun.">
        <title>Thousands of microbial genomes shed light on interconnected biogeochemical processes in an aquifer system.</title>
        <authorList>
            <person name="Anantharaman K."/>
            <person name="Brown C.T."/>
            <person name="Hug L.A."/>
            <person name="Sharon I."/>
            <person name="Castelle C.J."/>
            <person name="Probst A.J."/>
            <person name="Thomas B.C."/>
            <person name="Singh A."/>
            <person name="Wilkins M.J."/>
            <person name="Karaoz U."/>
            <person name="Brodie E.L."/>
            <person name="Williams K.H."/>
            <person name="Hubbard S.S."/>
            <person name="Banfield J.F."/>
        </authorList>
    </citation>
    <scope>NUCLEOTIDE SEQUENCE [LARGE SCALE GENOMIC DNA]</scope>
</reference>
<dbReference type="AlphaFoldDB" id="A0A1F7JD61"/>